<reference evidence="1" key="2">
    <citation type="journal article" date="2017" name="Nat. Microbiol.">
        <title>A plasmid from an Antarctic haloarchaeon uses specialized membrane vesicles to disseminate and infect plasmid-free cells.</title>
        <authorList>
            <person name="Erdmann S."/>
            <person name="Tschitschko B."/>
            <person name="Zhong L."/>
            <person name="Raftery M.J."/>
            <person name="Cavicchioli R."/>
        </authorList>
    </citation>
    <scope>NUCLEOTIDE SEQUENCE</scope>
    <source>
        <strain evidence="1">R1S1</strain>
        <plasmid evidence="1">pR1SE</plasmid>
    </source>
</reference>
<reference evidence="2" key="1">
    <citation type="submission" date="2016-09" db="EMBL/GenBank/DDBJ databases">
        <title>A plasmid goes viral.</title>
        <authorList>
            <person name="Erdmann S."/>
            <person name="Tschitschko B."/>
            <person name="Cavicchioli R."/>
        </authorList>
    </citation>
    <scope>NUCLEOTIDE SEQUENCE</scope>
    <source>
        <strain evidence="2">HLS1</strain>
        <plasmid evidence="2">pR1SE2</plasmid>
    </source>
</reference>
<organism evidence="1">
    <name type="scientific">Halorubrum lacusprofundi</name>
    <dbReference type="NCBI Taxonomy" id="2247"/>
    <lineage>
        <taxon>Archaea</taxon>
        <taxon>Methanobacteriati</taxon>
        <taxon>Methanobacteriota</taxon>
        <taxon>Stenosarchaea group</taxon>
        <taxon>Halobacteria</taxon>
        <taxon>Halobacteriales</taxon>
        <taxon>Haloferacaceae</taxon>
        <taxon>Halorubrum</taxon>
    </lineage>
</organism>
<evidence type="ECO:0000313" key="2">
    <source>
        <dbReference type="EMBL" id="ASK38244.1"/>
    </source>
</evidence>
<geneLocation type="plasmid" evidence="1">
    <name>pR1SE</name>
</geneLocation>
<dbReference type="EMBL" id="KX906370">
    <property type="protein sequence ID" value="ASK38244.1"/>
    <property type="molecule type" value="Genomic_DNA"/>
</dbReference>
<sequence>MFDTNTNSTTIAVAVALATVMLLGAFAAPAAAVSGVTVTADDDGTGATTTHTVSFSDDTDAGDIDELTIDYEATDVSDVTADDTTVTWAGTDQTVSNVEVVDDTTLTVTIDSAYTLDDTTSETAEVNISGVENPHNTGDYSVNVTATDTTAGTDLGPTTGTFTVTQGETPSVTDNSTLTEDATVTYEADDSMADTVEVEAGTDNLELQVRHDGAVLESYDSTSDAFTEVTAAGTDTPGTYEFNVTQDAYSGVGVDYSDTANVTLAVENLDANAPVNTFDVTLDNQADRSQMHISAAEIESPDVLDVTTTTDEPWLAEYRDAENETTYEVTSTRSINGSDSTISIFASDDGVSEEIDAATEDAESGDIIHNLALSHDEGVTLISYDERADFVEDGDSYAVYDSSTDRIEFTAGDEYADASEVEMTFATTPATSLDSVDVASVASAYEGSELGIRSLSADLGWFDAFRVADSPFSFEIPSLSWGPFGDDTSDDENALMVGQIGV</sequence>
<dbReference type="OrthoDB" id="379369at2157"/>
<proteinExistence type="predicted"/>
<dbReference type="RefSeq" id="WP_088901932.1">
    <property type="nucleotide sequence ID" value="NZ_JAJNEG010000027.1"/>
</dbReference>
<dbReference type="EMBL" id="KX687704">
    <property type="protein sequence ID" value="AQM75273.1"/>
    <property type="molecule type" value="Genomic_DNA"/>
</dbReference>
<accession>A0A218KRV1</accession>
<dbReference type="AlphaFoldDB" id="A0A218KRV1"/>
<geneLocation type="plasmid" evidence="2">
    <name>pR1SE2</name>
</geneLocation>
<name>A0A218KRV1_9EURY</name>
<evidence type="ECO:0000313" key="1">
    <source>
        <dbReference type="EMBL" id="AQM75273.1"/>
    </source>
</evidence>
<keyword evidence="1" id="KW-0614">Plasmid</keyword>
<protein>
    <submittedName>
        <fullName evidence="1">Uncharacterized protein</fullName>
    </submittedName>
</protein>